<dbReference type="Pfam" id="PF05947">
    <property type="entry name" value="T6SS_TssF"/>
    <property type="match status" value="1"/>
</dbReference>
<name>A0A1X7F453_TRICW</name>
<organism evidence="1 2">
    <name type="scientific">Trinickia caryophylli</name>
    <name type="common">Paraburkholderia caryophylli</name>
    <dbReference type="NCBI Taxonomy" id="28094"/>
    <lineage>
        <taxon>Bacteria</taxon>
        <taxon>Pseudomonadati</taxon>
        <taxon>Pseudomonadota</taxon>
        <taxon>Betaproteobacteria</taxon>
        <taxon>Burkholderiales</taxon>
        <taxon>Burkholderiaceae</taxon>
        <taxon>Trinickia</taxon>
    </lineage>
</organism>
<gene>
    <name evidence="1" type="ORF">SAMN06295900_107130</name>
</gene>
<dbReference type="PANTHER" id="PTHR35370:SF1">
    <property type="entry name" value="TYPE VI SECRETION SYSTEM COMPONENT TSSF1"/>
    <property type="match status" value="1"/>
</dbReference>
<protein>
    <submittedName>
        <fullName evidence="1">Type VI secretion system protein ImpG</fullName>
    </submittedName>
</protein>
<evidence type="ECO:0000313" key="1">
    <source>
        <dbReference type="EMBL" id="SMF45564.1"/>
    </source>
</evidence>
<dbReference type="PANTHER" id="PTHR35370">
    <property type="entry name" value="CYTOPLASMIC PROTEIN-RELATED-RELATED"/>
    <property type="match status" value="1"/>
</dbReference>
<dbReference type="RefSeq" id="WP_085228254.1">
    <property type="nucleotide sequence ID" value="NZ_BSQD01000011.1"/>
</dbReference>
<dbReference type="PIRSF" id="PIRSF028304">
    <property type="entry name" value="UCP028304"/>
    <property type="match status" value="1"/>
</dbReference>
<sequence>MSAKHDDYDDDLLRHYYERELERLRREMHAFAQRHPQAAARLSINSDGRSDDAGVERLAQSAALLHARHSAKIDDDYPELSEALIQRSYPQYLRPFPSCALAQFDVEGVFDSLAECVRIARGTRLQTTVGQYVFRTRYEVVLAPLRIARARYLPTLAVPASVTLPPDTSGMLSVSFAATKAGAGTSGAMPATLRTHIAGQPPIVAALIDTLLLRATTAYVEDGSGRWTRLPAVPIAAVGFGPEDWLFTDPTEPGRALGLLGEYFAFAGRFHFVDIDFALLHAAAPGEQLTLHVFVAGAPAGSRTAQQLVHVSADHLRLFCTPVVNLFEKKDVPLKHDQNSGDWPIEAQSKNDSFTEVWSVDSVCTEHGIPLRSSAALMTSQASHAQPRWTLVQRSVPSASDADRRAALRLSGADGSVGGGGDIDTLRADVTCTNGDLPRSLHLGAPEGDMRPEGKAAITKKVTLLQVPTAVGRFSRTNGALWRLIDQQTTHAARLTQAGLPAFKELLQQFAALSPAQARHIDGITGLRHRLVTTLIARASQPAMVRGMEVTLEIDEQLFVANSIAVFAGVMERFFASYVSANSFVQLVIVFLGGEVLWRGEPVKGAIPLV</sequence>
<dbReference type="STRING" id="28094.SAMN06295900_107130"/>
<dbReference type="InterPro" id="IPR010272">
    <property type="entry name" value="T6SS_TssF"/>
</dbReference>
<reference evidence="2" key="1">
    <citation type="submission" date="2017-04" db="EMBL/GenBank/DDBJ databases">
        <authorList>
            <person name="Varghese N."/>
            <person name="Submissions S."/>
        </authorList>
    </citation>
    <scope>NUCLEOTIDE SEQUENCE [LARGE SCALE GENOMIC DNA]</scope>
    <source>
        <strain evidence="2">Ballard 720</strain>
    </source>
</reference>
<keyword evidence="2" id="KW-1185">Reference proteome</keyword>
<dbReference type="Proteomes" id="UP000192911">
    <property type="component" value="Unassembled WGS sequence"/>
</dbReference>
<dbReference type="GeneID" id="95549649"/>
<dbReference type="NCBIfam" id="TIGR03359">
    <property type="entry name" value="VI_chp_6"/>
    <property type="match status" value="1"/>
</dbReference>
<evidence type="ECO:0000313" key="2">
    <source>
        <dbReference type="Proteomes" id="UP000192911"/>
    </source>
</evidence>
<proteinExistence type="predicted"/>
<dbReference type="EMBL" id="FXAH01000007">
    <property type="protein sequence ID" value="SMF45564.1"/>
    <property type="molecule type" value="Genomic_DNA"/>
</dbReference>
<accession>A0A1X7F453</accession>
<dbReference type="AlphaFoldDB" id="A0A1X7F453"/>